<dbReference type="EMBL" id="JAQQKX010000017">
    <property type="protein sequence ID" value="MDC7684915.1"/>
    <property type="molecule type" value="Genomic_DNA"/>
</dbReference>
<comment type="caution">
    <text evidence="2">The sequence shown here is derived from an EMBL/GenBank/DDBJ whole genome shotgun (WGS) entry which is preliminary data.</text>
</comment>
<dbReference type="RefSeq" id="WP_272749396.1">
    <property type="nucleotide sequence ID" value="NZ_JAQQKX010000017.1"/>
</dbReference>
<reference evidence="2 3" key="1">
    <citation type="submission" date="2023-01" db="EMBL/GenBank/DDBJ databases">
        <title>Novel species of the genus Asticcacaulis isolated from rivers.</title>
        <authorList>
            <person name="Lu H."/>
        </authorList>
    </citation>
    <scope>NUCLEOTIDE SEQUENCE [LARGE SCALE GENOMIC DNA]</scope>
    <source>
        <strain evidence="2 3">BYS171W</strain>
    </source>
</reference>
<accession>A0ABT5HXW1</accession>
<gene>
    <name evidence="2" type="ORF">PQU92_16650</name>
</gene>
<dbReference type="Gene3D" id="3.40.50.360">
    <property type="match status" value="1"/>
</dbReference>
<protein>
    <submittedName>
        <fullName evidence="2">NAD(P)H-dependent oxidoreductase</fullName>
    </submittedName>
</protein>
<keyword evidence="3" id="KW-1185">Reference proteome</keyword>
<dbReference type="InterPro" id="IPR029039">
    <property type="entry name" value="Flavoprotein-like_sf"/>
</dbReference>
<proteinExistence type="predicted"/>
<dbReference type="PANTHER" id="PTHR30543:SF21">
    <property type="entry name" value="NAD(P)H-DEPENDENT FMN REDUCTASE LOT6"/>
    <property type="match status" value="1"/>
</dbReference>
<name>A0ABT5HXW1_9CAUL</name>
<evidence type="ECO:0000313" key="3">
    <source>
        <dbReference type="Proteomes" id="UP001214854"/>
    </source>
</evidence>
<dbReference type="Proteomes" id="UP001214854">
    <property type="component" value="Unassembled WGS sequence"/>
</dbReference>
<dbReference type="PANTHER" id="PTHR30543">
    <property type="entry name" value="CHROMATE REDUCTASE"/>
    <property type="match status" value="1"/>
</dbReference>
<dbReference type="SUPFAM" id="SSF52218">
    <property type="entry name" value="Flavoproteins"/>
    <property type="match status" value="1"/>
</dbReference>
<dbReference type="InterPro" id="IPR050712">
    <property type="entry name" value="NAD(P)H-dep_reductase"/>
</dbReference>
<dbReference type="InterPro" id="IPR005025">
    <property type="entry name" value="FMN_Rdtase-like_dom"/>
</dbReference>
<feature type="domain" description="NADPH-dependent FMN reductase-like" evidence="1">
    <location>
        <begin position="2"/>
        <end position="146"/>
    </location>
</feature>
<evidence type="ECO:0000313" key="2">
    <source>
        <dbReference type="EMBL" id="MDC7684915.1"/>
    </source>
</evidence>
<dbReference type="Pfam" id="PF03358">
    <property type="entry name" value="FMN_red"/>
    <property type="match status" value="1"/>
</dbReference>
<sequence>MTKLIAISGALRKASHTTALLRTLAKTAPDGVEIEVANVVDVPVYNQDLDVEPNPASVETLRAQVNAADGIIIASPEYNYAMPGSTKNIIDWLSRPYGKAALVGKPVLIITTSPGSTGGVRAQSQIRGTLAAIGAHPLGGAEVVIAGIDKKFVDGDFADETNLKFIQSSLDRLLAEIKIRS</sequence>
<evidence type="ECO:0000259" key="1">
    <source>
        <dbReference type="Pfam" id="PF03358"/>
    </source>
</evidence>
<organism evidence="2 3">
    <name type="scientific">Asticcacaulis aquaticus</name>
    <dbReference type="NCBI Taxonomy" id="2984212"/>
    <lineage>
        <taxon>Bacteria</taxon>
        <taxon>Pseudomonadati</taxon>
        <taxon>Pseudomonadota</taxon>
        <taxon>Alphaproteobacteria</taxon>
        <taxon>Caulobacterales</taxon>
        <taxon>Caulobacteraceae</taxon>
        <taxon>Asticcacaulis</taxon>
    </lineage>
</organism>